<keyword evidence="9" id="KW-1185">Reference proteome</keyword>
<dbReference type="GO" id="GO:0016787">
    <property type="term" value="F:hydrolase activity"/>
    <property type="evidence" value="ECO:0007669"/>
    <property type="project" value="UniProtKB-KW"/>
</dbReference>
<gene>
    <name evidence="8" type="ORF">GMRT_13838</name>
</gene>
<dbReference type="Gene3D" id="3.40.50.10810">
    <property type="entry name" value="Tandem AAA-ATPase domain"/>
    <property type="match status" value="2"/>
</dbReference>
<dbReference type="InterPro" id="IPR014001">
    <property type="entry name" value="Helicase_ATP-bd"/>
</dbReference>
<dbReference type="SMART" id="SM00487">
    <property type="entry name" value="DEXDc"/>
    <property type="match status" value="1"/>
</dbReference>
<proteinExistence type="predicted"/>
<feature type="domain" description="Helicase C-terminal" evidence="7">
    <location>
        <begin position="557"/>
        <end position="709"/>
    </location>
</feature>
<dbReference type="InterPro" id="IPR049730">
    <property type="entry name" value="SNF2/RAD54-like_C"/>
</dbReference>
<dbReference type="GO" id="GO:0004386">
    <property type="term" value="F:helicase activity"/>
    <property type="evidence" value="ECO:0007669"/>
    <property type="project" value="UniProtKB-KW"/>
</dbReference>
<dbReference type="GO" id="GO:0005524">
    <property type="term" value="F:ATP binding"/>
    <property type="evidence" value="ECO:0007669"/>
    <property type="project" value="UniProtKB-KW"/>
</dbReference>
<dbReference type="PANTHER" id="PTHR45766">
    <property type="entry name" value="DNA ANNEALING HELICASE AND ENDONUCLEASE ZRANB3 FAMILY MEMBER"/>
    <property type="match status" value="1"/>
</dbReference>
<evidence type="ECO:0000313" key="8">
    <source>
        <dbReference type="EMBL" id="TNJ27329.1"/>
    </source>
</evidence>
<dbReference type="InterPro" id="IPR001650">
    <property type="entry name" value="Helicase_C-like"/>
</dbReference>
<dbReference type="Proteomes" id="UP000315496">
    <property type="component" value="Chromosome 4"/>
</dbReference>
<dbReference type="CDD" id="cd18793">
    <property type="entry name" value="SF2_C_SNF"/>
    <property type="match status" value="1"/>
</dbReference>
<dbReference type="PROSITE" id="PS51192">
    <property type="entry name" value="HELICASE_ATP_BIND_1"/>
    <property type="match status" value="1"/>
</dbReference>
<dbReference type="GO" id="GO:0043596">
    <property type="term" value="C:nuclear replication fork"/>
    <property type="evidence" value="ECO:0007669"/>
    <property type="project" value="TreeGrafter"/>
</dbReference>
<dbReference type="Pfam" id="PF00176">
    <property type="entry name" value="SNF2-rel_dom"/>
    <property type="match status" value="1"/>
</dbReference>
<dbReference type="VEuPathDB" id="GiardiaDB:GMRT_13838"/>
<dbReference type="PROSITE" id="PS51194">
    <property type="entry name" value="HELICASE_CTER"/>
    <property type="match status" value="1"/>
</dbReference>
<dbReference type="OrthoDB" id="2801544at2759"/>
<evidence type="ECO:0000313" key="9">
    <source>
        <dbReference type="Proteomes" id="UP000315496"/>
    </source>
</evidence>
<dbReference type="AlphaFoldDB" id="A0A4Z1T467"/>
<accession>A0A4Z1T467</accession>
<dbReference type="GO" id="GO:0006281">
    <property type="term" value="P:DNA repair"/>
    <property type="evidence" value="ECO:0007669"/>
    <property type="project" value="TreeGrafter"/>
</dbReference>
<evidence type="ECO:0000256" key="5">
    <source>
        <dbReference type="SAM" id="MobiDB-lite"/>
    </source>
</evidence>
<feature type="compositionally biased region" description="Polar residues" evidence="5">
    <location>
        <begin position="38"/>
        <end position="63"/>
    </location>
</feature>
<dbReference type="PANTHER" id="PTHR45766:SF3">
    <property type="entry name" value="DNA ANNEALING HELICASE AND ENDONUCLEASE ZRANB3"/>
    <property type="match status" value="1"/>
</dbReference>
<feature type="domain" description="Helicase ATP-binding" evidence="6">
    <location>
        <begin position="244"/>
        <end position="462"/>
    </location>
</feature>
<keyword evidence="1" id="KW-0547">Nucleotide-binding</keyword>
<dbReference type="SMART" id="SM00490">
    <property type="entry name" value="HELICc"/>
    <property type="match status" value="1"/>
</dbReference>
<evidence type="ECO:0000256" key="1">
    <source>
        <dbReference type="ARBA" id="ARBA00022741"/>
    </source>
</evidence>
<feature type="compositionally biased region" description="Polar residues" evidence="5">
    <location>
        <begin position="14"/>
        <end position="23"/>
    </location>
</feature>
<dbReference type="GO" id="GO:0031297">
    <property type="term" value="P:replication fork processing"/>
    <property type="evidence" value="ECO:0007669"/>
    <property type="project" value="TreeGrafter"/>
</dbReference>
<organism evidence="8 9">
    <name type="scientific">Giardia muris</name>
    <dbReference type="NCBI Taxonomy" id="5742"/>
    <lineage>
        <taxon>Eukaryota</taxon>
        <taxon>Metamonada</taxon>
        <taxon>Diplomonadida</taxon>
        <taxon>Hexamitidae</taxon>
        <taxon>Giardiinae</taxon>
        <taxon>Giardia</taxon>
    </lineage>
</organism>
<evidence type="ECO:0000259" key="6">
    <source>
        <dbReference type="PROSITE" id="PS51192"/>
    </source>
</evidence>
<dbReference type="GO" id="GO:0004520">
    <property type="term" value="F:DNA endonuclease activity"/>
    <property type="evidence" value="ECO:0007669"/>
    <property type="project" value="TreeGrafter"/>
</dbReference>
<dbReference type="EMBL" id="VDLU01000004">
    <property type="protein sequence ID" value="TNJ27329.1"/>
    <property type="molecule type" value="Genomic_DNA"/>
</dbReference>
<dbReference type="InterPro" id="IPR000330">
    <property type="entry name" value="SNF2_N"/>
</dbReference>
<protein>
    <submittedName>
        <fullName evidence="8">Putative SNF2 family helicase</fullName>
    </submittedName>
</protein>
<keyword evidence="3 8" id="KW-0347">Helicase</keyword>
<keyword evidence="2" id="KW-0378">Hydrolase</keyword>
<evidence type="ECO:0000256" key="4">
    <source>
        <dbReference type="ARBA" id="ARBA00022840"/>
    </source>
</evidence>
<feature type="region of interest" description="Disordered" evidence="5">
    <location>
        <begin position="1"/>
        <end position="81"/>
    </location>
</feature>
<dbReference type="InterPro" id="IPR027417">
    <property type="entry name" value="P-loop_NTPase"/>
</dbReference>
<dbReference type="SUPFAM" id="SSF52540">
    <property type="entry name" value="P-loop containing nucleoside triphosphate hydrolases"/>
    <property type="match status" value="2"/>
</dbReference>
<evidence type="ECO:0000256" key="2">
    <source>
        <dbReference type="ARBA" id="ARBA00022801"/>
    </source>
</evidence>
<evidence type="ECO:0000259" key="7">
    <source>
        <dbReference type="PROSITE" id="PS51194"/>
    </source>
</evidence>
<evidence type="ECO:0000256" key="3">
    <source>
        <dbReference type="ARBA" id="ARBA00022806"/>
    </source>
</evidence>
<keyword evidence="4" id="KW-0067">ATP-binding</keyword>
<sequence>MKPRPSPFVIRSATPMSGPTQSEPAVKKGPFVVLSRPISESQRSTSQPYEPSRGPSNASSAAPTQEKGRSQEVVQPPSAQPIIGPTSTLGVVFQLVNPDRVHVDVIFKEVLDSRFELPQGLRVWLEADLTCRLVREGCITASGYAAGSVDGEYPYPYTSFSISVAYYTKNLARFTRFVDSSKTGRVRVLSQSLIPNALLGWALPRVLRGEQLGKREDGSLDPTHLDPNTPNINELKPHQVEGIEFALQRQGRCIFADAPGLGKTVQALLTSYQYSMDFPLFITVPPLLLDNWKSEVFRWCNTAAMRSLAILDHMDRLERNRRRKRVPLLYEHPSDYSLHNNGSENSIIYALDYADIMEKGPYHSLFVEGITTNFEGGLLDRRRLVVVLTITQLGKLHTDGLVPDRCCFIVDESHEYKDPSAKRTKDLMKILSRASRVLLCSATPIFGCVRDMYTQLSLVGMPLPYSTYSKRYCDERRVTLEASRSIVVANGFTARREFLYLVRTLTIHRRHDGLLLPLTRYLVTIPSTPDAPSEASLGTLQCYSATAKQKGELCGPHLVNFYTRFKLPFVVFYHHKAISESLLPLFVGAGIPTKHLDGGITTPARISILTDFQNGKLDVLLCSIETASVGISLVRANVCFFIEISWTPAALQQAEGRIRRISSQHRQVFSFILDTAQGIDQHIRSIVNRKSEVSSEVLGDAPIRWTEITRISVAQLLDLPLNRRELD</sequence>
<dbReference type="Gene3D" id="3.40.50.300">
    <property type="entry name" value="P-loop containing nucleotide triphosphate hydrolases"/>
    <property type="match status" value="1"/>
</dbReference>
<name>A0A4Z1T467_GIAMU</name>
<dbReference type="Pfam" id="PF00271">
    <property type="entry name" value="Helicase_C"/>
    <property type="match status" value="1"/>
</dbReference>
<reference evidence="8 9" key="1">
    <citation type="submission" date="2019-05" db="EMBL/GenBank/DDBJ databases">
        <title>The compact genome of Giardia muris reveals important steps in the evolution of intestinal protozoan parasites.</title>
        <authorList>
            <person name="Xu F."/>
            <person name="Jimenez-Gonzalez A."/>
            <person name="Einarsson E."/>
            <person name="Astvaldsson A."/>
            <person name="Peirasmaki D."/>
            <person name="Eckmann L."/>
            <person name="Andersson J.O."/>
            <person name="Svard S.G."/>
            <person name="Jerlstrom-Hultqvist J."/>
        </authorList>
    </citation>
    <scope>NUCLEOTIDE SEQUENCE [LARGE SCALE GENOMIC DNA]</scope>
    <source>
        <strain evidence="8 9">Roberts-Thomson</strain>
    </source>
</reference>
<dbReference type="InterPro" id="IPR038718">
    <property type="entry name" value="SNF2-like_sf"/>
</dbReference>
<comment type="caution">
    <text evidence="8">The sequence shown here is derived from an EMBL/GenBank/DDBJ whole genome shotgun (WGS) entry which is preliminary data.</text>
</comment>